<feature type="non-terminal residue" evidence="1">
    <location>
        <position position="1"/>
    </location>
</feature>
<organism evidence="1 2">
    <name type="scientific">Serratia marcescens</name>
    <dbReference type="NCBI Taxonomy" id="615"/>
    <lineage>
        <taxon>Bacteria</taxon>
        <taxon>Pseudomonadati</taxon>
        <taxon>Pseudomonadota</taxon>
        <taxon>Gammaproteobacteria</taxon>
        <taxon>Enterobacterales</taxon>
        <taxon>Yersiniaceae</taxon>
        <taxon>Serratia</taxon>
    </lineage>
</organism>
<keyword evidence="2" id="KW-1185">Reference proteome</keyword>
<dbReference type="Gene3D" id="3.40.190.10">
    <property type="entry name" value="Periplasmic binding protein-like II"/>
    <property type="match status" value="1"/>
</dbReference>
<sequence length="39" mass="4772">QRLEPPLAVPGFEMTMLWHERSHRDPAHRWLREHIVRSV</sequence>
<gene>
    <name evidence="1" type="ORF">DMW51_29410</name>
</gene>
<dbReference type="EMBL" id="QJQB01000668">
    <property type="protein sequence ID" value="PYA53735.1"/>
    <property type="molecule type" value="Genomic_DNA"/>
</dbReference>
<comment type="caution">
    <text evidence="1">The sequence shown here is derived from an EMBL/GenBank/DDBJ whole genome shotgun (WGS) entry which is preliminary data.</text>
</comment>
<name>A0ABX5N3Z9_SERMA</name>
<dbReference type="SUPFAM" id="SSF53850">
    <property type="entry name" value="Periplasmic binding protein-like II"/>
    <property type="match status" value="1"/>
</dbReference>
<protein>
    <submittedName>
        <fullName evidence="1">LysR family transcriptional regulator</fullName>
    </submittedName>
</protein>
<dbReference type="Proteomes" id="UP000247823">
    <property type="component" value="Unassembled WGS sequence"/>
</dbReference>
<reference evidence="2" key="1">
    <citation type="submission" date="2018-06" db="EMBL/GenBank/DDBJ databases">
        <title>Serratia marcescens genome sequencing and assembly.</title>
        <authorList>
            <person name="Martins R.C."/>
            <person name="Perdigao-Neto L.V."/>
            <person name="Costa S.F."/>
            <person name="Levin A.S.S."/>
        </authorList>
    </citation>
    <scope>NUCLEOTIDE SEQUENCE [LARGE SCALE GENOMIC DNA]</scope>
    <source>
        <strain evidence="2">1283</strain>
    </source>
</reference>
<reference evidence="1 2" key="2">
    <citation type="submission" date="2018-06" db="EMBL/GenBank/DDBJ databases">
        <title>Serratia marcescens genome sequencing and assembly.</title>
        <authorList>
            <person name="Martins R.C.R."/>
            <person name="Perdigao-Neto L.V."/>
            <person name="Costa S.F."/>
            <person name="Levin A.S.S."/>
        </authorList>
    </citation>
    <scope>NUCLEOTIDE SEQUENCE [LARGE SCALE GENOMIC DNA]</scope>
    <source>
        <strain evidence="1 2">1283</strain>
    </source>
</reference>
<evidence type="ECO:0000313" key="2">
    <source>
        <dbReference type="Proteomes" id="UP000247823"/>
    </source>
</evidence>
<proteinExistence type="predicted"/>
<evidence type="ECO:0000313" key="1">
    <source>
        <dbReference type="EMBL" id="PYA53735.1"/>
    </source>
</evidence>
<accession>A0ABX5N3Z9</accession>